<accession>A0A545SMW7</accession>
<comment type="caution">
    <text evidence="4">The sequence shown here is derived from an EMBL/GenBank/DDBJ whole genome shotgun (WGS) entry which is preliminary data.</text>
</comment>
<dbReference type="GO" id="GO:0000155">
    <property type="term" value="F:phosphorelay sensor kinase activity"/>
    <property type="evidence" value="ECO:0007669"/>
    <property type="project" value="InterPro"/>
</dbReference>
<dbReference type="OrthoDB" id="5704732at2"/>
<dbReference type="EMBL" id="VHSG01000042">
    <property type="protein sequence ID" value="TQV66313.1"/>
    <property type="molecule type" value="Genomic_DNA"/>
</dbReference>
<evidence type="ECO:0000313" key="4">
    <source>
        <dbReference type="EMBL" id="TQV66313.1"/>
    </source>
</evidence>
<dbReference type="AlphaFoldDB" id="A0A545SMW7"/>
<sequence>MSGTSDWADTAVSDAINTLIHDLRNPLNNIAMNAELGSLILHTDSYDKEKLEELFAVIVRQCRQCSVELERLKAAVDELAS</sequence>
<dbReference type="InterPro" id="IPR003661">
    <property type="entry name" value="HisK_dim/P_dom"/>
</dbReference>
<dbReference type="Proteomes" id="UP000319732">
    <property type="component" value="Unassembled WGS sequence"/>
</dbReference>
<dbReference type="Pfam" id="PF00512">
    <property type="entry name" value="HisKA"/>
    <property type="match status" value="1"/>
</dbReference>
<keyword evidence="4" id="KW-0808">Transferase</keyword>
<gene>
    <name evidence="4" type="ORF">FKG94_27360</name>
</gene>
<evidence type="ECO:0000313" key="5">
    <source>
        <dbReference type="Proteomes" id="UP000319732"/>
    </source>
</evidence>
<keyword evidence="5" id="KW-1185">Reference proteome</keyword>
<dbReference type="CDD" id="cd00082">
    <property type="entry name" value="HisKA"/>
    <property type="match status" value="1"/>
</dbReference>
<dbReference type="EC" id="2.7.13.3" evidence="2"/>
<protein>
    <recommendedName>
        <fullName evidence="2">histidine kinase</fullName>
        <ecNumber evidence="2">2.7.13.3</ecNumber>
    </recommendedName>
</protein>
<name>A0A545SMW7_9GAMM</name>
<organism evidence="4 5">
    <name type="scientific">Exilibacterium tricleocarpae</name>
    <dbReference type="NCBI Taxonomy" id="2591008"/>
    <lineage>
        <taxon>Bacteria</taxon>
        <taxon>Pseudomonadati</taxon>
        <taxon>Pseudomonadota</taxon>
        <taxon>Gammaproteobacteria</taxon>
        <taxon>Cellvibrionales</taxon>
        <taxon>Cellvibrionaceae</taxon>
        <taxon>Exilibacterium</taxon>
    </lineage>
</organism>
<feature type="domain" description="Signal transduction histidine kinase dimerisation/phosphoacceptor" evidence="3">
    <location>
        <begin position="13"/>
        <end position="66"/>
    </location>
</feature>
<evidence type="ECO:0000259" key="3">
    <source>
        <dbReference type="Pfam" id="PF00512"/>
    </source>
</evidence>
<reference evidence="4 5" key="1">
    <citation type="submission" date="2019-06" db="EMBL/GenBank/DDBJ databases">
        <title>Whole genome sequence for Cellvibrionaceae sp. R142.</title>
        <authorList>
            <person name="Wang G."/>
        </authorList>
    </citation>
    <scope>NUCLEOTIDE SEQUENCE [LARGE SCALE GENOMIC DNA]</scope>
    <source>
        <strain evidence="4 5">R142</strain>
    </source>
</reference>
<dbReference type="SUPFAM" id="SSF47384">
    <property type="entry name" value="Homodimeric domain of signal transducing histidine kinase"/>
    <property type="match status" value="1"/>
</dbReference>
<evidence type="ECO:0000256" key="1">
    <source>
        <dbReference type="ARBA" id="ARBA00000085"/>
    </source>
</evidence>
<dbReference type="Gene3D" id="1.10.287.130">
    <property type="match status" value="1"/>
</dbReference>
<keyword evidence="4" id="KW-0418">Kinase</keyword>
<dbReference type="InterPro" id="IPR036097">
    <property type="entry name" value="HisK_dim/P_sf"/>
</dbReference>
<comment type="catalytic activity">
    <reaction evidence="1">
        <text>ATP + protein L-histidine = ADP + protein N-phospho-L-histidine.</text>
        <dbReference type="EC" id="2.7.13.3"/>
    </reaction>
</comment>
<proteinExistence type="predicted"/>
<evidence type="ECO:0000256" key="2">
    <source>
        <dbReference type="ARBA" id="ARBA00012438"/>
    </source>
</evidence>